<evidence type="ECO:0000313" key="18">
    <source>
        <dbReference type="RefSeq" id="XP_012687556.2"/>
    </source>
</evidence>
<keyword evidence="6 14" id="KW-0223">Dioxygenase</keyword>
<keyword evidence="11" id="KW-0106">Calcium</keyword>
<dbReference type="PRINTS" id="PR00087">
    <property type="entry name" value="LIPOXYGENASE"/>
</dbReference>
<feature type="domain" description="PLAT" evidence="15">
    <location>
        <begin position="2"/>
        <end position="119"/>
    </location>
</feature>
<dbReference type="OrthoDB" id="407298at2759"/>
<dbReference type="GO" id="GO:0016702">
    <property type="term" value="F:oxidoreductase activity, acting on single donors with incorporation of molecular oxygen, incorporation of two atoms of oxygen"/>
    <property type="evidence" value="ECO:0007669"/>
    <property type="project" value="InterPro"/>
</dbReference>
<comment type="pathway">
    <text evidence="2">Lipid metabolism.</text>
</comment>
<dbReference type="SUPFAM" id="SSF48484">
    <property type="entry name" value="Lipoxigenase"/>
    <property type="match status" value="1"/>
</dbReference>
<proteinExistence type="inferred from homology"/>
<dbReference type="InterPro" id="IPR013819">
    <property type="entry name" value="LipOase_C"/>
</dbReference>
<keyword evidence="4" id="KW-0963">Cytoplasm</keyword>
<feature type="binding site" evidence="11">
    <location>
        <position position="17"/>
    </location>
    <ligand>
        <name>Ca(2+)</name>
        <dbReference type="ChEBI" id="CHEBI:29108"/>
        <label>1</label>
    </ligand>
</feature>
<evidence type="ECO:0000256" key="13">
    <source>
        <dbReference type="PROSITE-ProRule" id="PRU00152"/>
    </source>
</evidence>
<accession>A0A6P3W2X7</accession>
<keyword evidence="9" id="KW-0443">Lipid metabolism</keyword>
<dbReference type="InterPro" id="IPR001024">
    <property type="entry name" value="PLAT/LH2_dom"/>
</dbReference>
<dbReference type="AlphaFoldDB" id="A0A6P3W2X7"/>
<sequence length="673" mass="76843">METYKVTVHTGTRPLAGTTSYIYIQLRGTKAESEEKILDQAFSLGFSEGSVRTFDVECKASLGELIYITLSSKPFMGLDNQWFCNKILVTTPEDVKILFPCYRWLGSEENLVLRHAKASLVFQDTNPIAQRHRMRQLKGRQEAFGWEVYAEGTPQVSHYESAIDMPAEVQFSYTKTFDFAYNAVTQLLALKLEGLADNKMTWESMNELDRILCENRNKTIDYVQEHWDEDEFFGYQFLNGINPMMIQRCSKLPVNFPVTEGMVKDSLGGSSLEVEMKRGNIFLCDYKMLDGLVGNEVHGRQQYLTAPLVLLYCDSNDMMMPIAIQLGQKAGVHHPIFLPTDSKNDWQLAKIYVRAAEFSVQEVDIHLLRTHLLAEVFTMATLRNLPSPHPLFKLLIRHTRYTLQINILARNRLISEDGVITKYSGIGGAALDELLLRATASLTYSSLCLPDNISERGLDEVPHYYYRDDGLKLWNVINKYVEGVLQHYYKSDDDVKKDTELQSWISEIFTNGFKGKKSTGIPESFQAVGDLIKFVTMVIFTVTAQHAAVNNGQFEFGAWMPNLPSALRKRPPVHKGQTNEISILETLPDVGTTVNVMAVLKLLSQKSTDHYPLGDFLEELYDEKVPCKLIEDFRKDLEKLTDDIKERNKKLELPYTYLDPRNVTTVWPFESVE</sequence>
<evidence type="ECO:0000256" key="7">
    <source>
        <dbReference type="ARBA" id="ARBA00023002"/>
    </source>
</evidence>
<keyword evidence="5 10" id="KW-0479">Metal-binding</keyword>
<evidence type="ECO:0000256" key="14">
    <source>
        <dbReference type="RuleBase" id="RU003974"/>
    </source>
</evidence>
<feature type="binding site" evidence="10">
    <location>
        <position position="366"/>
    </location>
    <ligand>
        <name>Fe cation</name>
        <dbReference type="ChEBI" id="CHEBI:24875"/>
        <note>catalytic</note>
    </ligand>
</feature>
<dbReference type="Gene3D" id="2.60.60.20">
    <property type="entry name" value="PLAT/LH2 domain"/>
    <property type="match status" value="1"/>
</dbReference>
<dbReference type="PRINTS" id="PR00467">
    <property type="entry name" value="MAMLPOXGNASE"/>
</dbReference>
<dbReference type="InterPro" id="IPR001885">
    <property type="entry name" value="LipOase_mml"/>
</dbReference>
<feature type="binding site" evidence="10">
    <location>
        <position position="546"/>
    </location>
    <ligand>
        <name>Fe cation</name>
        <dbReference type="ChEBI" id="CHEBI:24875"/>
        <note>catalytic</note>
    </ligand>
</feature>
<dbReference type="FunFam" id="1.20.245.10:FF:000001">
    <property type="entry name" value="Arachidonate 5-lipoxygenase a"/>
    <property type="match status" value="1"/>
</dbReference>
<evidence type="ECO:0000256" key="1">
    <source>
        <dbReference type="ARBA" id="ARBA00004496"/>
    </source>
</evidence>
<evidence type="ECO:0000256" key="6">
    <source>
        <dbReference type="ARBA" id="ARBA00022964"/>
    </source>
</evidence>
<dbReference type="Gene3D" id="1.20.245.10">
    <property type="entry name" value="Lipoxygenase-1, Domain 5"/>
    <property type="match status" value="1"/>
</dbReference>
<feature type="domain" description="Lipoxygenase" evidence="16">
    <location>
        <begin position="119"/>
        <end position="673"/>
    </location>
</feature>
<comment type="cofactor">
    <cofactor evidence="10">
        <name>Fe cation</name>
        <dbReference type="ChEBI" id="CHEBI:24875"/>
    </cofactor>
    <text evidence="10">Binds 1 Fe cation per subunit.</text>
</comment>
<feature type="site" description="Essential for stabilizing binding to COTL1" evidence="12">
    <location>
        <position position="104"/>
    </location>
</feature>
<dbReference type="PROSITE" id="PS00711">
    <property type="entry name" value="LIPOXYGENASE_1"/>
    <property type="match status" value="1"/>
</dbReference>
<feature type="binding site" evidence="10">
    <location>
        <position position="371"/>
    </location>
    <ligand>
        <name>Fe cation</name>
        <dbReference type="ChEBI" id="CHEBI:24875"/>
        <note>catalytic</note>
    </ligand>
</feature>
<dbReference type="KEGG" id="char:105904244"/>
<evidence type="ECO:0000256" key="9">
    <source>
        <dbReference type="ARBA" id="ARBA00023098"/>
    </source>
</evidence>
<dbReference type="Proteomes" id="UP000515152">
    <property type="component" value="Chromosome 24"/>
</dbReference>
<evidence type="ECO:0000256" key="12">
    <source>
        <dbReference type="PIRSR" id="PIRSR601885-3"/>
    </source>
</evidence>
<dbReference type="GO" id="GO:0005506">
    <property type="term" value="F:iron ion binding"/>
    <property type="evidence" value="ECO:0007669"/>
    <property type="project" value="InterPro"/>
</dbReference>
<dbReference type="InterPro" id="IPR036226">
    <property type="entry name" value="LipOase_C_sf"/>
</dbReference>
<name>A0A6P3W2X7_CLUHA</name>
<comment type="subcellular location">
    <subcellularLocation>
        <location evidence="1">Cytoplasm</location>
    </subcellularLocation>
</comment>
<gene>
    <name evidence="18" type="primary">LOC105904244</name>
</gene>
<dbReference type="PROSITE" id="PS51393">
    <property type="entry name" value="LIPOXYGENASE_3"/>
    <property type="match status" value="1"/>
</dbReference>
<dbReference type="PANTHER" id="PTHR11771">
    <property type="entry name" value="LIPOXYGENASE"/>
    <property type="match status" value="1"/>
</dbReference>
<dbReference type="PROSITE" id="PS50095">
    <property type="entry name" value="PLAT"/>
    <property type="match status" value="1"/>
</dbReference>
<dbReference type="RefSeq" id="XP_012687556.2">
    <property type="nucleotide sequence ID" value="XM_012832102.2"/>
</dbReference>
<organism evidence="17 18">
    <name type="scientific">Clupea harengus</name>
    <name type="common">Atlantic herring</name>
    <dbReference type="NCBI Taxonomy" id="7950"/>
    <lineage>
        <taxon>Eukaryota</taxon>
        <taxon>Metazoa</taxon>
        <taxon>Chordata</taxon>
        <taxon>Craniata</taxon>
        <taxon>Vertebrata</taxon>
        <taxon>Euteleostomi</taxon>
        <taxon>Actinopterygii</taxon>
        <taxon>Neopterygii</taxon>
        <taxon>Teleostei</taxon>
        <taxon>Clupei</taxon>
        <taxon>Clupeiformes</taxon>
        <taxon>Clupeoidei</taxon>
        <taxon>Clupeidae</taxon>
        <taxon>Clupea</taxon>
    </lineage>
</organism>
<dbReference type="Gene3D" id="3.10.450.60">
    <property type="match status" value="1"/>
</dbReference>
<dbReference type="Pfam" id="PF01477">
    <property type="entry name" value="PLAT"/>
    <property type="match status" value="1"/>
</dbReference>
<evidence type="ECO:0000256" key="4">
    <source>
        <dbReference type="ARBA" id="ARBA00022490"/>
    </source>
</evidence>
<dbReference type="Pfam" id="PF00305">
    <property type="entry name" value="Lipoxygenase"/>
    <property type="match status" value="1"/>
</dbReference>
<dbReference type="GeneID" id="105904244"/>
<evidence type="ECO:0000256" key="2">
    <source>
        <dbReference type="ARBA" id="ARBA00005189"/>
    </source>
</evidence>
<dbReference type="GO" id="GO:0034440">
    <property type="term" value="P:lipid oxidation"/>
    <property type="evidence" value="ECO:0007669"/>
    <property type="project" value="InterPro"/>
</dbReference>
<dbReference type="InterPro" id="IPR000907">
    <property type="entry name" value="LipOase"/>
</dbReference>
<dbReference type="GO" id="GO:0005737">
    <property type="term" value="C:cytoplasm"/>
    <property type="evidence" value="ECO:0007669"/>
    <property type="project" value="UniProtKB-SubCell"/>
</dbReference>
<keyword evidence="8 10" id="KW-0408">Iron</keyword>
<feature type="binding site" evidence="11">
    <location>
        <position position="39"/>
    </location>
    <ligand>
        <name>Ca(2+)</name>
        <dbReference type="ChEBI" id="CHEBI:29108"/>
        <label>2</label>
    </ligand>
</feature>
<comment type="caution">
    <text evidence="13">Lacks conserved residue(s) required for the propagation of feature annotation.</text>
</comment>
<evidence type="ECO:0000256" key="11">
    <source>
        <dbReference type="PIRSR" id="PIRSR601885-2"/>
    </source>
</evidence>
<dbReference type="SMART" id="SM00308">
    <property type="entry name" value="LH2"/>
    <property type="match status" value="1"/>
</dbReference>
<keyword evidence="7 14" id="KW-0560">Oxidoreductase</keyword>
<protein>
    <submittedName>
        <fullName evidence="18">Hydroperoxide isomerase ALOXE3-like</fullName>
    </submittedName>
</protein>
<evidence type="ECO:0000259" key="15">
    <source>
        <dbReference type="PROSITE" id="PS50095"/>
    </source>
</evidence>
<evidence type="ECO:0000256" key="3">
    <source>
        <dbReference type="ARBA" id="ARBA00009419"/>
    </source>
</evidence>
<comment type="similarity">
    <text evidence="3 14">Belongs to the lipoxygenase family.</text>
</comment>
<evidence type="ECO:0000256" key="10">
    <source>
        <dbReference type="PIRSR" id="PIRSR601885-1"/>
    </source>
</evidence>
<evidence type="ECO:0000256" key="5">
    <source>
        <dbReference type="ARBA" id="ARBA00022723"/>
    </source>
</evidence>
<evidence type="ECO:0000259" key="16">
    <source>
        <dbReference type="PROSITE" id="PS51393"/>
    </source>
</evidence>
<reference evidence="18" key="1">
    <citation type="submission" date="2025-08" db="UniProtKB">
        <authorList>
            <consortium name="RefSeq"/>
        </authorList>
    </citation>
    <scope>IDENTIFICATION</scope>
</reference>
<dbReference type="InterPro" id="IPR036392">
    <property type="entry name" value="PLAT/LH2_dom_sf"/>
</dbReference>
<evidence type="ECO:0000256" key="8">
    <source>
        <dbReference type="ARBA" id="ARBA00023004"/>
    </source>
</evidence>
<dbReference type="InterPro" id="IPR020833">
    <property type="entry name" value="LipOase_Fe_BS"/>
</dbReference>
<dbReference type="SUPFAM" id="SSF49723">
    <property type="entry name" value="Lipase/lipooxygenase domain (PLAT/LH2 domain)"/>
    <property type="match status" value="1"/>
</dbReference>
<evidence type="ECO:0000313" key="17">
    <source>
        <dbReference type="Proteomes" id="UP000515152"/>
    </source>
</evidence>
<keyword evidence="17" id="KW-1185">Reference proteome</keyword>